<dbReference type="OrthoDB" id="7256251at2759"/>
<dbReference type="EMBL" id="JH668991">
    <property type="protein sequence ID" value="KAG6463507.1"/>
    <property type="molecule type" value="Genomic_DNA"/>
</dbReference>
<evidence type="ECO:0000313" key="13">
    <source>
        <dbReference type="Proteomes" id="UP000791440"/>
    </source>
</evidence>
<keyword evidence="13" id="KW-1185">Reference proteome</keyword>
<keyword evidence="7 10" id="KW-0472">Membrane</keyword>
<evidence type="ECO:0000256" key="9">
    <source>
        <dbReference type="ARBA" id="ARBA00023224"/>
    </source>
</evidence>
<keyword evidence="8 10" id="KW-0675">Receptor</keyword>
<gene>
    <name evidence="11" type="primary">OR-88</name>
    <name evidence="12" type="ORF">O3G_MSEX013900</name>
</gene>
<evidence type="ECO:0000256" key="6">
    <source>
        <dbReference type="ARBA" id="ARBA00022989"/>
    </source>
</evidence>
<evidence type="ECO:0000256" key="10">
    <source>
        <dbReference type="RuleBase" id="RU351113"/>
    </source>
</evidence>
<dbReference type="Proteomes" id="UP000791440">
    <property type="component" value="Unassembled WGS sequence"/>
</dbReference>
<feature type="transmembrane region" description="Helical" evidence="10">
    <location>
        <begin position="146"/>
        <end position="169"/>
    </location>
</feature>
<evidence type="ECO:0000313" key="12">
    <source>
        <dbReference type="EMBL" id="KAG6463506.1"/>
    </source>
</evidence>
<feature type="transmembrane region" description="Helical" evidence="10">
    <location>
        <begin position="315"/>
        <end position="336"/>
    </location>
</feature>
<accession>A0A5K8B146</accession>
<keyword evidence="9 10" id="KW-0807">Transducer</keyword>
<dbReference type="EMBL" id="JH668991">
    <property type="protein sequence ID" value="KAG6463506.1"/>
    <property type="molecule type" value="Genomic_DNA"/>
</dbReference>
<evidence type="ECO:0000256" key="5">
    <source>
        <dbReference type="ARBA" id="ARBA00022725"/>
    </source>
</evidence>
<dbReference type="AlphaFoldDB" id="A0A5K8B146"/>
<evidence type="ECO:0000256" key="8">
    <source>
        <dbReference type="ARBA" id="ARBA00023170"/>
    </source>
</evidence>
<dbReference type="GO" id="GO:0005549">
    <property type="term" value="F:odorant binding"/>
    <property type="evidence" value="ECO:0007669"/>
    <property type="project" value="InterPro"/>
</dbReference>
<proteinExistence type="evidence at transcript level"/>
<keyword evidence="2" id="KW-1003">Cell membrane</keyword>
<protein>
    <recommendedName>
        <fullName evidence="10">Odorant receptor</fullName>
    </recommendedName>
</protein>
<dbReference type="GO" id="GO:0005886">
    <property type="term" value="C:plasma membrane"/>
    <property type="evidence" value="ECO:0007669"/>
    <property type="project" value="UniProtKB-SubCell"/>
</dbReference>
<comment type="similarity">
    <text evidence="10">Belongs to the insect chemoreceptor superfamily. Heteromeric odorant receptor channel (TC 1.A.69) family.</text>
</comment>
<dbReference type="PANTHER" id="PTHR21137:SF35">
    <property type="entry name" value="ODORANT RECEPTOR 19A-RELATED"/>
    <property type="match status" value="1"/>
</dbReference>
<dbReference type="GO" id="GO:0004984">
    <property type="term" value="F:olfactory receptor activity"/>
    <property type="evidence" value="ECO:0007669"/>
    <property type="project" value="InterPro"/>
</dbReference>
<keyword evidence="6 10" id="KW-1133">Transmembrane helix</keyword>
<sequence length="403" mass="45983">MKIIYFFKRFFDKLCLENDDPVEAAKIMITFIQQFVGIHNVFGDEGRSYSLLSVIAVVIFGGTFVYVGTFSQIVYLVHVFPDKSETFKVFNCLSATSVPLSKYIFMWTSRSRLKTVFQMCKDGLSSIPADSTSHVKMMKTLQKARFVSWLVVGNQAIVHVAYLVVPFLFTVFGNNRYLPSTPGDSYGLSPKYETPYYETTFALTCIGTVFSGINQTGYIVLFITLCAHELAHFYAITEMLKDVHQILTKENNLARTKIVNEKLRFCVKHHQFLMQYHIKIRELYKIIFGAHFLMMTIVLVTTLQTMNSWDMRNTILTAVTGIMPLFLYCFGGELLITAGLDMSTAVYTCGWELMDGKQARLVLLMLCLSQRPLSLTAADIFIMNRETFGKVVQVVYKIYAVFN</sequence>
<name>A0A5K8B146_MANSE</name>
<feature type="transmembrane region" description="Helical" evidence="10">
    <location>
        <begin position="51"/>
        <end position="75"/>
    </location>
</feature>
<dbReference type="PANTHER" id="PTHR21137">
    <property type="entry name" value="ODORANT RECEPTOR"/>
    <property type="match status" value="1"/>
</dbReference>
<feature type="transmembrane region" description="Helical" evidence="10">
    <location>
        <begin position="283"/>
        <end position="303"/>
    </location>
</feature>
<dbReference type="EMBL" id="LN885170">
    <property type="protein sequence ID" value="CUQ99319.1"/>
    <property type="molecule type" value="mRNA"/>
</dbReference>
<reference evidence="11" key="1">
    <citation type="journal article" date="2015" name="Insect Biochem. Mol. Biol.">
        <title>A reference gene set for chemosensory receptor genes of Manduca sexta.</title>
        <authorList>
            <person name="Koenig C."/>
            <person name="Hirsh A."/>
            <person name="Bucks S."/>
            <person name="Klinner C."/>
            <person name="Vogel H."/>
            <person name="Shukla A."/>
            <person name="Mansfield J.H."/>
            <person name="Morton B."/>
            <person name="Hansson B.S."/>
            <person name="Grosse-Wilde E."/>
        </authorList>
    </citation>
    <scope>NUCLEOTIDE SEQUENCE</scope>
</reference>
<dbReference type="Pfam" id="PF02949">
    <property type="entry name" value="7tm_6"/>
    <property type="match status" value="1"/>
</dbReference>
<comment type="subcellular location">
    <subcellularLocation>
        <location evidence="1 10">Cell membrane</location>
        <topology evidence="1 10">Multi-pass membrane protein</topology>
    </subcellularLocation>
</comment>
<evidence type="ECO:0000313" key="11">
    <source>
        <dbReference type="EMBL" id="CUQ99319.1"/>
    </source>
</evidence>
<dbReference type="GO" id="GO:0007165">
    <property type="term" value="P:signal transduction"/>
    <property type="evidence" value="ECO:0007669"/>
    <property type="project" value="UniProtKB-KW"/>
</dbReference>
<feature type="transmembrane region" description="Helical" evidence="10">
    <location>
        <begin position="87"/>
        <end position="105"/>
    </location>
</feature>
<evidence type="ECO:0000256" key="1">
    <source>
        <dbReference type="ARBA" id="ARBA00004651"/>
    </source>
</evidence>
<reference evidence="12" key="3">
    <citation type="submission" date="2020-12" db="EMBL/GenBank/DDBJ databases">
        <authorList>
            <person name="Kanost M."/>
        </authorList>
    </citation>
    <scope>NUCLEOTIDE SEQUENCE</scope>
</reference>
<organism evidence="11">
    <name type="scientific">Manduca sexta</name>
    <name type="common">Tobacco hawkmoth</name>
    <name type="synonym">Tobacco hornworm</name>
    <dbReference type="NCBI Taxonomy" id="7130"/>
    <lineage>
        <taxon>Eukaryota</taxon>
        <taxon>Metazoa</taxon>
        <taxon>Ecdysozoa</taxon>
        <taxon>Arthropoda</taxon>
        <taxon>Hexapoda</taxon>
        <taxon>Insecta</taxon>
        <taxon>Pterygota</taxon>
        <taxon>Neoptera</taxon>
        <taxon>Endopterygota</taxon>
        <taxon>Lepidoptera</taxon>
        <taxon>Glossata</taxon>
        <taxon>Ditrysia</taxon>
        <taxon>Bombycoidea</taxon>
        <taxon>Sphingidae</taxon>
        <taxon>Sphinginae</taxon>
        <taxon>Sphingini</taxon>
        <taxon>Manduca</taxon>
    </lineage>
</organism>
<evidence type="ECO:0000256" key="4">
    <source>
        <dbReference type="ARBA" id="ARBA00022692"/>
    </source>
</evidence>
<reference evidence="12" key="2">
    <citation type="journal article" date="2016" name="Insect Biochem. Mol. Biol.">
        <title>Multifaceted biological insights from a draft genome sequence of the tobacco hornworm moth, Manduca sexta.</title>
        <authorList>
            <person name="Kanost M.R."/>
            <person name="Arrese E.L."/>
            <person name="Cao X."/>
            <person name="Chen Y.R."/>
            <person name="Chellapilla S."/>
            <person name="Goldsmith M.R."/>
            <person name="Grosse-Wilde E."/>
            <person name="Heckel D.G."/>
            <person name="Herndon N."/>
            <person name="Jiang H."/>
            <person name="Papanicolaou A."/>
            <person name="Qu J."/>
            <person name="Soulages J.L."/>
            <person name="Vogel H."/>
            <person name="Walters J."/>
            <person name="Waterhouse R.M."/>
            <person name="Ahn S.J."/>
            <person name="Almeida F.C."/>
            <person name="An C."/>
            <person name="Aqrawi P."/>
            <person name="Bretschneider A."/>
            <person name="Bryant W.B."/>
            <person name="Bucks S."/>
            <person name="Chao H."/>
            <person name="Chevignon G."/>
            <person name="Christen J.M."/>
            <person name="Clarke D.F."/>
            <person name="Dittmer N.T."/>
            <person name="Ferguson L.C.F."/>
            <person name="Garavelou S."/>
            <person name="Gordon K.H.J."/>
            <person name="Gunaratna R.T."/>
            <person name="Han Y."/>
            <person name="Hauser F."/>
            <person name="He Y."/>
            <person name="Heidel-Fischer H."/>
            <person name="Hirsh A."/>
            <person name="Hu Y."/>
            <person name="Jiang H."/>
            <person name="Kalra D."/>
            <person name="Klinner C."/>
            <person name="Konig C."/>
            <person name="Kovar C."/>
            <person name="Kroll A.R."/>
            <person name="Kuwar S.S."/>
            <person name="Lee S.L."/>
            <person name="Lehman R."/>
            <person name="Li K."/>
            <person name="Li Z."/>
            <person name="Liang H."/>
            <person name="Lovelace S."/>
            <person name="Lu Z."/>
            <person name="Mansfield J.H."/>
            <person name="McCulloch K.J."/>
            <person name="Mathew T."/>
            <person name="Morton B."/>
            <person name="Muzny D.M."/>
            <person name="Neunemann D."/>
            <person name="Ongeri F."/>
            <person name="Pauchet Y."/>
            <person name="Pu L.L."/>
            <person name="Pyrousis I."/>
            <person name="Rao X.J."/>
            <person name="Redding A."/>
            <person name="Roesel C."/>
            <person name="Sanchez-Gracia A."/>
            <person name="Schaack S."/>
            <person name="Shukla A."/>
            <person name="Tetreau G."/>
            <person name="Wang Y."/>
            <person name="Xiong G.H."/>
            <person name="Traut W."/>
            <person name="Walsh T.K."/>
            <person name="Worley K.C."/>
            <person name="Wu D."/>
            <person name="Wu W."/>
            <person name="Wu Y.Q."/>
            <person name="Zhang X."/>
            <person name="Zou Z."/>
            <person name="Zucker H."/>
            <person name="Briscoe A.D."/>
            <person name="Burmester T."/>
            <person name="Clem R.J."/>
            <person name="Feyereisen R."/>
            <person name="Grimmelikhuijzen C.J.P."/>
            <person name="Hamodrakas S.J."/>
            <person name="Hansson B.S."/>
            <person name="Huguet E."/>
            <person name="Jermiin L.S."/>
            <person name="Lan Q."/>
            <person name="Lehman H.K."/>
            <person name="Lorenzen M."/>
            <person name="Merzendorfer H."/>
            <person name="Michalopoulos I."/>
            <person name="Morton D.B."/>
            <person name="Muthukrishnan S."/>
            <person name="Oakeshott J.G."/>
            <person name="Palmer W."/>
            <person name="Park Y."/>
            <person name="Passarelli A.L."/>
            <person name="Rozas J."/>
            <person name="Schwartz L.M."/>
            <person name="Smith W."/>
            <person name="Southgate A."/>
            <person name="Vilcinskas A."/>
            <person name="Vogt R."/>
            <person name="Wang P."/>
            <person name="Werren J."/>
            <person name="Yu X.Q."/>
            <person name="Zhou J.J."/>
            <person name="Brown S.J."/>
            <person name="Scherer S.E."/>
            <person name="Richards S."/>
            <person name="Blissard G.W."/>
        </authorList>
    </citation>
    <scope>NUCLEOTIDE SEQUENCE</scope>
</reference>
<dbReference type="InterPro" id="IPR004117">
    <property type="entry name" value="7tm6_olfct_rcpt"/>
</dbReference>
<keyword evidence="3 10" id="KW-0716">Sensory transduction</keyword>
<comment type="caution">
    <text evidence="10">Lacks conserved residue(s) required for the propagation of feature annotation.</text>
</comment>
<evidence type="ECO:0000256" key="3">
    <source>
        <dbReference type="ARBA" id="ARBA00022606"/>
    </source>
</evidence>
<evidence type="ECO:0000256" key="7">
    <source>
        <dbReference type="ARBA" id="ARBA00023136"/>
    </source>
</evidence>
<keyword evidence="5 10" id="KW-0552">Olfaction</keyword>
<keyword evidence="4 10" id="KW-0812">Transmembrane</keyword>
<evidence type="ECO:0000256" key="2">
    <source>
        <dbReference type="ARBA" id="ARBA00022475"/>
    </source>
</evidence>